<dbReference type="AlphaFoldDB" id="A0A0X3V758"/>
<sequence length="99" mass="10080">MRDPGASAERTRLAWRRTGMSAAVVALLAARPAFHPSAGPAEWLLAGAAMAGWAALAAIAVQRSPGLRVRPPRPAGRSIGAYAVITAAIAVIGGLVVML</sequence>
<proteinExistence type="predicted"/>
<dbReference type="InterPro" id="IPR003807">
    <property type="entry name" value="DUF202"/>
</dbReference>
<dbReference type="EMBL" id="LLZH01000025">
    <property type="protein sequence ID" value="KUL40643.1"/>
    <property type="molecule type" value="Genomic_DNA"/>
</dbReference>
<evidence type="ECO:0000256" key="2">
    <source>
        <dbReference type="ARBA" id="ARBA00022692"/>
    </source>
</evidence>
<feature type="domain" description="DUF202" evidence="6">
    <location>
        <begin position="3"/>
        <end position="63"/>
    </location>
</feature>
<accession>A0A0X3V758</accession>
<evidence type="ECO:0000313" key="8">
    <source>
        <dbReference type="Proteomes" id="UP000053244"/>
    </source>
</evidence>
<keyword evidence="3 5" id="KW-1133">Transmembrane helix</keyword>
<name>A0A0X3V758_9ACTN</name>
<evidence type="ECO:0000256" key="5">
    <source>
        <dbReference type="SAM" id="Phobius"/>
    </source>
</evidence>
<gene>
    <name evidence="7" type="ORF">ADL15_06550</name>
</gene>
<dbReference type="GO" id="GO:0012505">
    <property type="term" value="C:endomembrane system"/>
    <property type="evidence" value="ECO:0007669"/>
    <property type="project" value="UniProtKB-SubCell"/>
</dbReference>
<keyword evidence="8" id="KW-1185">Reference proteome</keyword>
<keyword evidence="2 5" id="KW-0812">Transmembrane</keyword>
<reference evidence="7 8" key="1">
    <citation type="submission" date="2015-10" db="EMBL/GenBank/DDBJ databases">
        <authorList>
            <person name="Gilbert D.G."/>
        </authorList>
    </citation>
    <scope>NUCLEOTIDE SEQUENCE [LARGE SCALE GENOMIC DNA]</scope>
    <source>
        <strain evidence="7 8">NRRL B-16712</strain>
    </source>
</reference>
<evidence type="ECO:0000256" key="3">
    <source>
        <dbReference type="ARBA" id="ARBA00022989"/>
    </source>
</evidence>
<dbReference type="Proteomes" id="UP000053244">
    <property type="component" value="Unassembled WGS sequence"/>
</dbReference>
<evidence type="ECO:0000313" key="7">
    <source>
        <dbReference type="EMBL" id="KUL40643.1"/>
    </source>
</evidence>
<dbReference type="RefSeq" id="WP_067685729.1">
    <property type="nucleotide sequence ID" value="NZ_LLZH01000025.1"/>
</dbReference>
<protein>
    <recommendedName>
        <fullName evidence="6">DUF202 domain-containing protein</fullName>
    </recommendedName>
</protein>
<evidence type="ECO:0000259" key="6">
    <source>
        <dbReference type="Pfam" id="PF02656"/>
    </source>
</evidence>
<feature type="transmembrane region" description="Helical" evidence="5">
    <location>
        <begin position="81"/>
        <end position="98"/>
    </location>
</feature>
<evidence type="ECO:0000256" key="4">
    <source>
        <dbReference type="ARBA" id="ARBA00023136"/>
    </source>
</evidence>
<organism evidence="7 8">
    <name type="scientific">Actinoplanes awajinensis subsp. mycoplanecinus</name>
    <dbReference type="NCBI Taxonomy" id="135947"/>
    <lineage>
        <taxon>Bacteria</taxon>
        <taxon>Bacillati</taxon>
        <taxon>Actinomycetota</taxon>
        <taxon>Actinomycetes</taxon>
        <taxon>Micromonosporales</taxon>
        <taxon>Micromonosporaceae</taxon>
        <taxon>Actinoplanes</taxon>
    </lineage>
</organism>
<comment type="subcellular location">
    <subcellularLocation>
        <location evidence="1">Endomembrane system</location>
        <topology evidence="1">Multi-pass membrane protein</topology>
    </subcellularLocation>
</comment>
<dbReference type="Pfam" id="PF02656">
    <property type="entry name" value="DUF202"/>
    <property type="match status" value="1"/>
</dbReference>
<keyword evidence="4 5" id="KW-0472">Membrane</keyword>
<evidence type="ECO:0000256" key="1">
    <source>
        <dbReference type="ARBA" id="ARBA00004127"/>
    </source>
</evidence>
<feature type="transmembrane region" description="Helical" evidence="5">
    <location>
        <begin position="43"/>
        <end position="61"/>
    </location>
</feature>
<comment type="caution">
    <text evidence="7">The sequence shown here is derived from an EMBL/GenBank/DDBJ whole genome shotgun (WGS) entry which is preliminary data.</text>
</comment>